<keyword evidence="6 10" id="KW-0547">Nucleotide-binding</keyword>
<gene>
    <name evidence="10" type="primary">miaA</name>
    <name evidence="14" type="ordered locus">Trad_2952</name>
</gene>
<evidence type="ECO:0000256" key="8">
    <source>
        <dbReference type="ARBA" id="ARBA00022842"/>
    </source>
</evidence>
<evidence type="ECO:0000256" key="1">
    <source>
        <dbReference type="ARBA" id="ARBA00001946"/>
    </source>
</evidence>
<feature type="site" description="Interaction with substrate tRNA" evidence="10">
    <location>
        <position position="95"/>
    </location>
</feature>
<comment type="caution">
    <text evidence="10">Lacks conserved residue(s) required for the propagation of feature annotation.</text>
</comment>
<dbReference type="EMBL" id="CP002049">
    <property type="protein sequence ID" value="ADI16046.1"/>
    <property type="molecule type" value="Genomic_DNA"/>
</dbReference>
<comment type="cofactor">
    <cofactor evidence="1 10">
        <name>Mg(2+)</name>
        <dbReference type="ChEBI" id="CHEBI:18420"/>
    </cofactor>
</comment>
<evidence type="ECO:0000313" key="15">
    <source>
        <dbReference type="Proteomes" id="UP000000379"/>
    </source>
</evidence>
<proteinExistence type="inferred from homology"/>
<dbReference type="Gene3D" id="1.10.20.140">
    <property type="match status" value="1"/>
</dbReference>
<evidence type="ECO:0000256" key="2">
    <source>
        <dbReference type="ARBA" id="ARBA00003213"/>
    </source>
</evidence>
<dbReference type="NCBIfam" id="TIGR00174">
    <property type="entry name" value="miaA"/>
    <property type="match status" value="1"/>
</dbReference>
<evidence type="ECO:0000256" key="13">
    <source>
        <dbReference type="RuleBase" id="RU003785"/>
    </source>
</evidence>
<sequence>MLAGPTASGKSALALRLAERQPLEIISADAMMVYRGMDIGTAKPSPEERRRVPHHLIDVVAPDEPFDVATFVTLAEAAITEVLARGALPLVVGGTGFYIRALSEGLPTVPPADPAVQHPLWERLAREGLAELERELAARSPRDALRAQRNPRRVVRALEVWHRTGRSPADFPPSPPRFTYRKWVLLPEPAALARAIERRTEAMFRAGLVAEVARLLARYPGATTALQAIGYKEVRAHLEGRASLAEARQAVLSATLRYAKRQRTWFRKEPRAHLREVGGDEGGALLEELSAWLRKDA</sequence>
<keyword evidence="5 10" id="KW-0819">tRNA processing</keyword>
<dbReference type="KEGG" id="tra:Trad_2952"/>
<evidence type="ECO:0000256" key="12">
    <source>
        <dbReference type="RuleBase" id="RU003784"/>
    </source>
</evidence>
<comment type="subunit">
    <text evidence="10">Monomer.</text>
</comment>
<keyword evidence="15" id="KW-1185">Reference proteome</keyword>
<keyword evidence="7 10" id="KW-0067">ATP-binding</keyword>
<name>D7CW96_TRURR</name>
<comment type="catalytic activity">
    <reaction evidence="9 10 11">
        <text>adenosine(37) in tRNA + dimethylallyl diphosphate = N(6)-dimethylallyladenosine(37) in tRNA + diphosphate</text>
        <dbReference type="Rhea" id="RHEA:26482"/>
        <dbReference type="Rhea" id="RHEA-COMP:10162"/>
        <dbReference type="Rhea" id="RHEA-COMP:10375"/>
        <dbReference type="ChEBI" id="CHEBI:33019"/>
        <dbReference type="ChEBI" id="CHEBI:57623"/>
        <dbReference type="ChEBI" id="CHEBI:74411"/>
        <dbReference type="ChEBI" id="CHEBI:74415"/>
        <dbReference type="EC" id="2.5.1.75"/>
    </reaction>
</comment>
<comment type="function">
    <text evidence="2 10 12">Catalyzes the transfer of a dimethylallyl group onto the adenine at position 37 in tRNAs that read codons beginning with uridine, leading to the formation of N6-(dimethylallyl)adenosine (i(6)A).</text>
</comment>
<dbReference type="STRING" id="649638.Trad_2952"/>
<dbReference type="GO" id="GO:0052381">
    <property type="term" value="F:tRNA dimethylallyltransferase activity"/>
    <property type="evidence" value="ECO:0007669"/>
    <property type="project" value="UniProtKB-UniRule"/>
</dbReference>
<dbReference type="Proteomes" id="UP000000379">
    <property type="component" value="Chromosome"/>
</dbReference>
<dbReference type="InterPro" id="IPR027417">
    <property type="entry name" value="P-loop_NTPase"/>
</dbReference>
<dbReference type="eggNOG" id="COG0324">
    <property type="taxonomic scope" value="Bacteria"/>
</dbReference>
<dbReference type="HAMAP" id="MF_00185">
    <property type="entry name" value="IPP_trans"/>
    <property type="match status" value="1"/>
</dbReference>
<evidence type="ECO:0000256" key="11">
    <source>
        <dbReference type="RuleBase" id="RU003783"/>
    </source>
</evidence>
<dbReference type="EC" id="2.5.1.75" evidence="10"/>
<dbReference type="GO" id="GO:0005524">
    <property type="term" value="F:ATP binding"/>
    <property type="evidence" value="ECO:0007669"/>
    <property type="project" value="UniProtKB-UniRule"/>
</dbReference>
<feature type="binding site" evidence="10">
    <location>
        <begin position="6"/>
        <end position="11"/>
    </location>
    <ligand>
        <name>substrate</name>
    </ligand>
</feature>
<dbReference type="Gene3D" id="3.40.50.300">
    <property type="entry name" value="P-loop containing nucleotide triphosphate hydrolases"/>
    <property type="match status" value="1"/>
</dbReference>
<reference evidence="15" key="1">
    <citation type="submission" date="2010-05" db="EMBL/GenBank/DDBJ databases">
        <title>The complete genome of Truepera radiovictris DSM 17093.</title>
        <authorList>
            <consortium name="US DOE Joint Genome Institute (JGI-PGF)"/>
            <person name="Lucas S."/>
            <person name="Copeland A."/>
            <person name="Lapidus A."/>
            <person name="Glavina del Rio T."/>
            <person name="Dalin E."/>
            <person name="Tice H."/>
            <person name="Bruce D."/>
            <person name="Goodwin L."/>
            <person name="Pitluck S."/>
            <person name="Kyrpides N."/>
            <person name="Mavromatis K."/>
            <person name="Ovchinnikova G."/>
            <person name="Munk A.C."/>
            <person name="Detter J.C."/>
            <person name="Han C."/>
            <person name="Tapia R."/>
            <person name="Land M."/>
            <person name="Hauser L."/>
            <person name="Markowitz V."/>
            <person name="Cheng J.-F."/>
            <person name="Hugenholtz P."/>
            <person name="Woyke T."/>
            <person name="Wu D."/>
            <person name="Tindall B."/>
            <person name="Pomrenke H.G."/>
            <person name="Brambilla E."/>
            <person name="Klenk H.-P."/>
            <person name="Eisen J.A."/>
        </authorList>
    </citation>
    <scope>NUCLEOTIDE SEQUENCE [LARGE SCALE GENOMIC DNA]</scope>
    <source>
        <strain evidence="15">DSM 17093 / CIP 108686 / LMG 22925 / RQ-24</strain>
    </source>
</reference>
<evidence type="ECO:0000256" key="9">
    <source>
        <dbReference type="ARBA" id="ARBA00049563"/>
    </source>
</evidence>
<dbReference type="PANTHER" id="PTHR11088">
    <property type="entry name" value="TRNA DIMETHYLALLYLTRANSFERASE"/>
    <property type="match status" value="1"/>
</dbReference>
<evidence type="ECO:0000256" key="6">
    <source>
        <dbReference type="ARBA" id="ARBA00022741"/>
    </source>
</evidence>
<evidence type="ECO:0000256" key="5">
    <source>
        <dbReference type="ARBA" id="ARBA00022694"/>
    </source>
</evidence>
<dbReference type="AlphaFoldDB" id="D7CW96"/>
<keyword evidence="8 10" id="KW-0460">Magnesium</keyword>
<dbReference type="Pfam" id="PF01715">
    <property type="entry name" value="IPPT"/>
    <property type="match status" value="1"/>
</dbReference>
<dbReference type="SUPFAM" id="SSF52540">
    <property type="entry name" value="P-loop containing nucleoside triphosphate hydrolases"/>
    <property type="match status" value="1"/>
</dbReference>
<comment type="similarity">
    <text evidence="3 10 13">Belongs to the IPP transferase family.</text>
</comment>
<accession>D7CW96</accession>
<dbReference type="HOGENOM" id="CLU_032616_0_1_0"/>
<organism evidence="14 15">
    <name type="scientific">Truepera radiovictrix (strain DSM 17093 / CIP 108686 / LMG 22925 / RQ-24)</name>
    <dbReference type="NCBI Taxonomy" id="649638"/>
    <lineage>
        <taxon>Bacteria</taxon>
        <taxon>Thermotogati</taxon>
        <taxon>Deinococcota</taxon>
        <taxon>Deinococci</taxon>
        <taxon>Trueperales</taxon>
        <taxon>Trueperaceae</taxon>
        <taxon>Truepera</taxon>
    </lineage>
</organism>
<dbReference type="InterPro" id="IPR018022">
    <property type="entry name" value="IPT"/>
</dbReference>
<dbReference type="PANTHER" id="PTHR11088:SF60">
    <property type="entry name" value="TRNA DIMETHYLALLYLTRANSFERASE"/>
    <property type="match status" value="1"/>
</dbReference>
<keyword evidence="4 10" id="KW-0808">Transferase</keyword>
<dbReference type="InterPro" id="IPR039657">
    <property type="entry name" value="Dimethylallyltransferase"/>
</dbReference>
<feature type="binding site" evidence="10">
    <location>
        <begin position="4"/>
        <end position="11"/>
    </location>
    <ligand>
        <name>ATP</name>
        <dbReference type="ChEBI" id="CHEBI:30616"/>
    </ligand>
</feature>
<evidence type="ECO:0000313" key="14">
    <source>
        <dbReference type="EMBL" id="ADI16046.1"/>
    </source>
</evidence>
<dbReference type="GO" id="GO:0006400">
    <property type="term" value="P:tRNA modification"/>
    <property type="evidence" value="ECO:0007669"/>
    <property type="project" value="TreeGrafter"/>
</dbReference>
<evidence type="ECO:0000256" key="4">
    <source>
        <dbReference type="ARBA" id="ARBA00022679"/>
    </source>
</evidence>
<evidence type="ECO:0000256" key="3">
    <source>
        <dbReference type="ARBA" id="ARBA00005842"/>
    </source>
</evidence>
<evidence type="ECO:0000256" key="10">
    <source>
        <dbReference type="HAMAP-Rule" id="MF_00185"/>
    </source>
</evidence>
<evidence type="ECO:0000256" key="7">
    <source>
        <dbReference type="ARBA" id="ARBA00022840"/>
    </source>
</evidence>
<protein>
    <recommendedName>
        <fullName evidence="10">tRNA dimethylallyltransferase</fullName>
        <ecNumber evidence="10">2.5.1.75</ecNumber>
    </recommendedName>
    <alternativeName>
        <fullName evidence="10">Dimethylallyl diphosphate:tRNA dimethylallyltransferase</fullName>
        <shortName evidence="10">DMAPP:tRNA dimethylallyltransferase</shortName>
        <shortName evidence="10">DMATase</shortName>
    </alternativeName>
    <alternativeName>
        <fullName evidence="10">Isopentenyl-diphosphate:tRNA isopentenyltransferase</fullName>
        <shortName evidence="10">IPP transferase</shortName>
        <shortName evidence="10">IPPT</shortName>
        <shortName evidence="10">IPTase</shortName>
    </alternativeName>
</protein>
<reference evidence="14 15" key="2">
    <citation type="journal article" date="2011" name="Stand. Genomic Sci.">
        <title>Complete genome sequence of Truepera radiovictrix type strain (RQ-24).</title>
        <authorList>
            <person name="Ivanova N."/>
            <person name="Rohde C."/>
            <person name="Munk C."/>
            <person name="Nolan M."/>
            <person name="Lucas S."/>
            <person name="Del Rio T.G."/>
            <person name="Tice H."/>
            <person name="Deshpande S."/>
            <person name="Cheng J.F."/>
            <person name="Tapia R."/>
            <person name="Han C."/>
            <person name="Goodwin L."/>
            <person name="Pitluck S."/>
            <person name="Liolios K."/>
            <person name="Mavromatis K."/>
            <person name="Mikhailova N."/>
            <person name="Pati A."/>
            <person name="Chen A."/>
            <person name="Palaniappan K."/>
            <person name="Land M."/>
            <person name="Hauser L."/>
            <person name="Chang Y.J."/>
            <person name="Jeffries C.D."/>
            <person name="Brambilla E."/>
            <person name="Rohde M."/>
            <person name="Goker M."/>
            <person name="Tindall B.J."/>
            <person name="Woyke T."/>
            <person name="Bristow J."/>
            <person name="Eisen J.A."/>
            <person name="Markowitz V."/>
            <person name="Hugenholtz P."/>
            <person name="Kyrpides N.C."/>
            <person name="Klenk H.P."/>
            <person name="Lapidus A."/>
        </authorList>
    </citation>
    <scope>NUCLEOTIDE SEQUENCE [LARGE SCALE GENOMIC DNA]</scope>
    <source>
        <strain evidence="15">DSM 17093 / CIP 108686 / LMG 22925 / RQ-24</strain>
    </source>
</reference>